<evidence type="ECO:0000313" key="2">
    <source>
        <dbReference type="Proteomes" id="UP000789920"/>
    </source>
</evidence>
<proteinExistence type="predicted"/>
<organism evidence="1 2">
    <name type="scientific">Racocetra persica</name>
    <dbReference type="NCBI Taxonomy" id="160502"/>
    <lineage>
        <taxon>Eukaryota</taxon>
        <taxon>Fungi</taxon>
        <taxon>Fungi incertae sedis</taxon>
        <taxon>Mucoromycota</taxon>
        <taxon>Glomeromycotina</taxon>
        <taxon>Glomeromycetes</taxon>
        <taxon>Diversisporales</taxon>
        <taxon>Gigasporaceae</taxon>
        <taxon>Racocetra</taxon>
    </lineage>
</organism>
<comment type="caution">
    <text evidence="1">The sequence shown here is derived from an EMBL/GenBank/DDBJ whole genome shotgun (WGS) entry which is preliminary data.</text>
</comment>
<name>A0ACA9MHS3_9GLOM</name>
<reference evidence="1" key="1">
    <citation type="submission" date="2021-06" db="EMBL/GenBank/DDBJ databases">
        <authorList>
            <person name="Kallberg Y."/>
            <person name="Tangrot J."/>
            <person name="Rosling A."/>
        </authorList>
    </citation>
    <scope>NUCLEOTIDE SEQUENCE</scope>
    <source>
        <strain evidence="1">MA461A</strain>
    </source>
</reference>
<sequence>YWAFYCDYIGFDNFYELLCNAHDMNLHFQNTPLEQTTIGTNLPVILDVIGIWYNNFFDAQTQLFFEPPVPKDDKIKAKCKFCTNKKTYLTLSKGATTSLHAHITNVYKVNIMKTVSSENFPVVASRSSESILRKALVK</sequence>
<dbReference type="EMBL" id="CAJVQC010008505">
    <property type="protein sequence ID" value="CAG8593478.1"/>
    <property type="molecule type" value="Genomic_DNA"/>
</dbReference>
<evidence type="ECO:0000313" key="1">
    <source>
        <dbReference type="EMBL" id="CAG8593478.1"/>
    </source>
</evidence>
<accession>A0ACA9MHS3</accession>
<gene>
    <name evidence="1" type="ORF">RPERSI_LOCUS5633</name>
</gene>
<dbReference type="Proteomes" id="UP000789920">
    <property type="component" value="Unassembled WGS sequence"/>
</dbReference>
<keyword evidence="2" id="KW-1185">Reference proteome</keyword>
<protein>
    <submittedName>
        <fullName evidence="1">24872_t:CDS:1</fullName>
    </submittedName>
</protein>
<feature type="non-terminal residue" evidence="1">
    <location>
        <position position="1"/>
    </location>
</feature>